<accession>A9PCE6</accession>
<reference evidence="2" key="1">
    <citation type="journal article" date="2008" name="BMC Genomics">
        <title>Analysis of 4,664 high-quality sequence-finished poplar full-length cDNA clones and their utility for the discovery of genes responding to insect feeding.</title>
        <authorList>
            <person name="Ralph S.G."/>
            <person name="Chun H.J."/>
            <person name="Cooper D."/>
            <person name="Kirkpatrick R."/>
            <person name="Kolosova N."/>
            <person name="Gunter L."/>
            <person name="Tuskan G.A."/>
            <person name="Douglas C.J."/>
            <person name="Holt R.A."/>
            <person name="Jones S.J."/>
            <person name="Marra M.A."/>
            <person name="Bohlmann J."/>
        </authorList>
    </citation>
    <scope>NUCLEOTIDE SEQUENCE</scope>
    <source>
        <tissue evidence="2">Phloem and cambium</tissue>
    </source>
</reference>
<dbReference type="EMBL" id="EF145938">
    <property type="protein sequence ID" value="ABK94049.1"/>
    <property type="molecule type" value="mRNA"/>
</dbReference>
<sequence>MFEYFNVHWFWLMIGKSDNAGIILFFLFEKETYIVFTYCLMCTCI</sequence>
<proteinExistence type="evidence at transcript level"/>
<feature type="transmembrane region" description="Helical" evidence="1">
    <location>
        <begin position="20"/>
        <end position="41"/>
    </location>
</feature>
<organism evidence="2">
    <name type="scientific">Populus trichocarpa</name>
    <name type="common">Western balsam poplar</name>
    <name type="synonym">Populus balsamifera subsp. trichocarpa</name>
    <dbReference type="NCBI Taxonomy" id="3694"/>
    <lineage>
        <taxon>Eukaryota</taxon>
        <taxon>Viridiplantae</taxon>
        <taxon>Streptophyta</taxon>
        <taxon>Embryophyta</taxon>
        <taxon>Tracheophyta</taxon>
        <taxon>Spermatophyta</taxon>
        <taxon>Magnoliopsida</taxon>
        <taxon>eudicotyledons</taxon>
        <taxon>Gunneridae</taxon>
        <taxon>Pentapetalae</taxon>
        <taxon>rosids</taxon>
        <taxon>fabids</taxon>
        <taxon>Malpighiales</taxon>
        <taxon>Salicaceae</taxon>
        <taxon>Saliceae</taxon>
        <taxon>Populus</taxon>
    </lineage>
</organism>
<evidence type="ECO:0000256" key="1">
    <source>
        <dbReference type="SAM" id="Phobius"/>
    </source>
</evidence>
<protein>
    <submittedName>
        <fullName evidence="2">Uncharacterized protein</fullName>
    </submittedName>
</protein>
<keyword evidence="1" id="KW-0812">Transmembrane</keyword>
<keyword evidence="1" id="KW-1133">Transmembrane helix</keyword>
<dbReference type="AlphaFoldDB" id="A9PCE6"/>
<name>A9PCE6_POPTR</name>
<evidence type="ECO:0000313" key="2">
    <source>
        <dbReference type="EMBL" id="ABK94049.1"/>
    </source>
</evidence>
<keyword evidence="1" id="KW-0472">Membrane</keyword>